<protein>
    <recommendedName>
        <fullName evidence="9">TATA-binding protein-associated factor mot1</fullName>
    </recommendedName>
    <alternativeName>
        <fullName evidence="10">Modifier of transcription 1</fullName>
    </alternativeName>
</protein>
<dbReference type="Gene3D" id="1.25.10.10">
    <property type="entry name" value="Leucine-rich Repeat Variant"/>
    <property type="match status" value="3"/>
</dbReference>
<keyword evidence="15" id="KW-1185">Reference proteome</keyword>
<dbReference type="GO" id="GO:0003677">
    <property type="term" value="F:DNA binding"/>
    <property type="evidence" value="ECO:0007669"/>
    <property type="project" value="UniProtKB-KW"/>
</dbReference>
<dbReference type="SMART" id="SM00490">
    <property type="entry name" value="HELICc"/>
    <property type="match status" value="1"/>
</dbReference>
<dbReference type="FunFam" id="3.40.50.10810:FF:000009">
    <property type="entry name" value="B-TFIID TATA-box-binding protein-associated factor 1"/>
    <property type="match status" value="1"/>
</dbReference>
<evidence type="ECO:0000256" key="6">
    <source>
        <dbReference type="ARBA" id="ARBA00022840"/>
    </source>
</evidence>
<dbReference type="OrthoDB" id="10252227at2759"/>
<keyword evidence="4" id="KW-0378">Hydrolase</keyword>
<dbReference type="InterPro" id="IPR049730">
    <property type="entry name" value="SNF2/RAD54-like_C"/>
</dbReference>
<evidence type="ECO:0000256" key="10">
    <source>
        <dbReference type="ARBA" id="ARBA00081329"/>
    </source>
</evidence>
<evidence type="ECO:0000256" key="2">
    <source>
        <dbReference type="ARBA" id="ARBA00022737"/>
    </source>
</evidence>
<comment type="subcellular location">
    <subcellularLocation>
        <location evidence="1">Nucleus</location>
    </subcellularLocation>
</comment>
<dbReference type="InterPro" id="IPR027417">
    <property type="entry name" value="P-loop_NTPase"/>
</dbReference>
<sequence>MSTRLDRLVLLLDTGSTPAVRATAAQQLGEIQRQHPGELHNLLSRVIVHLSNKEWDTRIAAGQAIEAIAKNVPQWDPPEIVKAKNELYTISKTNDTKYSFETFDIANVLQKGETLLGSAGKEYDLDLSDLDPAQRLALQHKNLKERLGLGSEFMDVDLLDDVDISGASVPQTIQTQKTEFIAQQPPPQPRSPGLPPEELAGLSARERNKLKRKAKSDAKNKGKEKMRVVERSGRKTGAEATASLAAPVSPSIVKAEPDVLSDSTQNDGYFNFTPQPCSSKIVVEAKKDISANVSEDQANEWPFEKVCESLCVSLFNSCWEVRHGACIGLREILKVHGNGAGKVLGLTKIENEARHNKWLDDIAIRLLCVFALDRFGDFVSDQVVAPVRETCSQTLGALLRYMSSQGVENVHKVLLRMIYQTDLINSQSSIWEVRHAGMLGLKYAVAVRKDLVNMLLDGTVGAVILGLKDRDDDVRAVAASILIPIADSFVSHSSNKIPEIVSVLWDCLKDLKDDLTASTASVMDFLAKLFSFPNVLEYMRIAAASDPSHSLTTLIPRLYPFFRHTITSVRLAVLNTLLTFLGMNGVEEWVDHRTFRLVFQNMIVEEKKDVLDLSVQVWSALVSHSASPYQNKLFQFTSQHIPTWFMIVMTPLGTPIDRRLFFVPEGTIPMDITPTSMPSTTSSISRRRGQGRNQASNGNTDESVGHNIDAGMLQQDFALVSVDIVLRGRVSASKGLGMLMSRWPNESLEATYKEILMTFLSSSWASNKQLSAVIIEEWSRSVLDNGDLGFQNSLVESLPFASNISEFMVQMLESEPPNFYSELVTILRRIRGECQAMLNTFVSVGRINSANIPVLPTYVLGEVQADVSTLFSIEMAAELATTTFNNLSAQVSGRSRRSAQVQPEERQSQLQDRQRRVLSSVGYYESTKQKNDIVVFAAIAGAVVALRVLPPKLNPIIRSIMNSIKSEENLGLQQRSAATLASLVSLCSTADSSVRVNPNDKIVKNLCTFLCSDPTTTPDIQNNRNKEGILSLHKAKEPDKNSSNGSASGSEDERLRIQKLIRRGAETALREFATQFGPRLFEVVPKLWNCMRLSLDNVFSHDDKDKIDATLNANDHIGQEVIDSLQIIQSLVPVVHKSLYSQITELLPHIVKAIQCQYSVIRFMAARCFSTIASVITIQSMQIIINQVIPLLGDSRNVIHRQGAAELIYHVVQTMDAKILPYVIFLIVPILGRMSDVDENVRLVSTNCFAMLIKLVPLEAGIPDPPGLSVELLKHRDDERRFLSQLLDSNKLDPYEIPVTIKAELRKYQQEGVNWLAFLNKYQLHGILCDDMGLGKTLQSICILASDQYTRSKKYGQTKSPDCAPCPSLVVCPPTLTGHWYHEILNYTDMLKPLLYSGNPKDRDRLRPKIKQFDVIIMSYDIVRNDIDELANINWNYCILDEGHVIKNGKTKITKAVKSVKANHRLILSGTPIQNNVLELWSLFDFLMPGFLGTEKQFNERFGKPILSSRDSKSSSREQEAGALALEALHKQVLPFLLRRLKEDVLNDLPPKIIQDYYCELSDIQKQLYEQFAKSQTKNTVENELEPEYIEEETEKKATHIFQALQYLRKLCNHPLLVVNDKHPQYRVVMEKFRSSKSSLHDLENAPKLLALKQLLLDCGIGVTTESEEGTLGAGAVSQHRALIFCQLKTMLDIIENDLFKPLMPSVTYMRLDGSVDANKRHGIVQQFNKDPSIDVLLLTTHVGGLGLNLTGADTVIFVEHDWNPMKDLQAMDRAHRIGQKKVVNVYRLITRGTLEEKIMGLQKFKLNIANSIVNQQNSGLQSMDTEQILDLFNVTADNNGNQRGGSISTSGAGSSFSSKGKKVSATKNVLEGLENLWDDTQYEDLNLDNFIESLNSGN</sequence>
<name>A0A397S0W9_9GLOM</name>
<dbReference type="InterPro" id="IPR011989">
    <property type="entry name" value="ARM-like"/>
</dbReference>
<keyword evidence="2" id="KW-0677">Repeat</keyword>
<evidence type="ECO:0000256" key="3">
    <source>
        <dbReference type="ARBA" id="ARBA00022741"/>
    </source>
</evidence>
<dbReference type="PANTHER" id="PTHR36498:SF1">
    <property type="entry name" value="TATA-BINDING PROTEIN-ASSOCIATED FACTOR 172"/>
    <property type="match status" value="1"/>
</dbReference>
<evidence type="ECO:0000256" key="4">
    <source>
        <dbReference type="ARBA" id="ARBA00022801"/>
    </source>
</evidence>
<proteinExistence type="predicted"/>
<dbReference type="EMBL" id="QKYT01001041">
    <property type="protein sequence ID" value="RIA80120.1"/>
    <property type="molecule type" value="Genomic_DNA"/>
</dbReference>
<dbReference type="PROSITE" id="PS51192">
    <property type="entry name" value="HELICASE_ATP_BIND_1"/>
    <property type="match status" value="1"/>
</dbReference>
<evidence type="ECO:0000259" key="12">
    <source>
        <dbReference type="PROSITE" id="PS51192"/>
    </source>
</evidence>
<evidence type="ECO:0000256" key="1">
    <source>
        <dbReference type="ARBA" id="ARBA00004123"/>
    </source>
</evidence>
<feature type="compositionally biased region" description="Low complexity" evidence="11">
    <location>
        <begin position="672"/>
        <end position="684"/>
    </location>
</feature>
<reference evidence="14 15" key="1">
    <citation type="submission" date="2018-06" db="EMBL/GenBank/DDBJ databases">
        <title>Comparative genomics reveals the genomic features of Rhizophagus irregularis, R. cerebriforme, R. diaphanum and Gigaspora rosea, and their symbiotic lifestyle signature.</title>
        <authorList>
            <person name="Morin E."/>
            <person name="San Clemente H."/>
            <person name="Chen E.C.H."/>
            <person name="De La Providencia I."/>
            <person name="Hainaut M."/>
            <person name="Kuo A."/>
            <person name="Kohler A."/>
            <person name="Murat C."/>
            <person name="Tang N."/>
            <person name="Roy S."/>
            <person name="Loubradou J."/>
            <person name="Henrissat B."/>
            <person name="Grigoriev I.V."/>
            <person name="Corradi N."/>
            <person name="Roux C."/>
            <person name="Martin F.M."/>
        </authorList>
    </citation>
    <scope>NUCLEOTIDE SEQUENCE [LARGE SCALE GENOMIC DNA]</scope>
    <source>
        <strain evidence="14 15">DAOM 227022</strain>
    </source>
</reference>
<dbReference type="Gene3D" id="3.40.50.300">
    <property type="entry name" value="P-loop containing nucleotide triphosphate hydrolases"/>
    <property type="match status" value="1"/>
</dbReference>
<accession>A0A397S0W9</accession>
<evidence type="ECO:0000256" key="8">
    <source>
        <dbReference type="ARBA" id="ARBA00023242"/>
    </source>
</evidence>
<keyword evidence="6" id="KW-0067">ATP-binding</keyword>
<dbReference type="InterPro" id="IPR014001">
    <property type="entry name" value="Helicase_ATP-bd"/>
</dbReference>
<evidence type="ECO:0000313" key="14">
    <source>
        <dbReference type="EMBL" id="RIA80120.1"/>
    </source>
</evidence>
<keyword evidence="8" id="KW-0539">Nucleus</keyword>
<feature type="region of interest" description="Disordered" evidence="11">
    <location>
        <begin position="672"/>
        <end position="706"/>
    </location>
</feature>
<dbReference type="GO" id="GO:0017025">
    <property type="term" value="F:TBP-class protein binding"/>
    <property type="evidence" value="ECO:0007669"/>
    <property type="project" value="InterPro"/>
</dbReference>
<dbReference type="InterPro" id="IPR016024">
    <property type="entry name" value="ARM-type_fold"/>
</dbReference>
<dbReference type="Pfam" id="PF12054">
    <property type="entry name" value="DUF3535"/>
    <property type="match status" value="1"/>
</dbReference>
<dbReference type="CDD" id="cd17999">
    <property type="entry name" value="DEXHc_Mot1"/>
    <property type="match status" value="1"/>
</dbReference>
<comment type="caution">
    <text evidence="14">The sequence shown here is derived from an EMBL/GenBank/DDBJ whole genome shotgun (WGS) entry which is preliminary data.</text>
</comment>
<dbReference type="InterPro" id="IPR001650">
    <property type="entry name" value="Helicase_C-like"/>
</dbReference>
<dbReference type="GO" id="GO:0016887">
    <property type="term" value="F:ATP hydrolysis activity"/>
    <property type="evidence" value="ECO:0007669"/>
    <property type="project" value="InterPro"/>
</dbReference>
<dbReference type="SUPFAM" id="SSF48371">
    <property type="entry name" value="ARM repeat"/>
    <property type="match status" value="2"/>
</dbReference>
<dbReference type="FunFam" id="3.40.50.300:FF:000428">
    <property type="entry name" value="TATA-binding protein-associated factor 172"/>
    <property type="match status" value="1"/>
</dbReference>
<dbReference type="Pfam" id="PF00176">
    <property type="entry name" value="SNF2-rel_dom"/>
    <property type="match status" value="1"/>
</dbReference>
<dbReference type="GO" id="GO:0005634">
    <property type="term" value="C:nucleus"/>
    <property type="evidence" value="ECO:0007669"/>
    <property type="project" value="UniProtKB-SubCell"/>
</dbReference>
<keyword evidence="3" id="KW-0547">Nucleotide-binding</keyword>
<organism evidence="14 15">
    <name type="scientific">Glomus cerebriforme</name>
    <dbReference type="NCBI Taxonomy" id="658196"/>
    <lineage>
        <taxon>Eukaryota</taxon>
        <taxon>Fungi</taxon>
        <taxon>Fungi incertae sedis</taxon>
        <taxon>Mucoromycota</taxon>
        <taxon>Glomeromycotina</taxon>
        <taxon>Glomeromycetes</taxon>
        <taxon>Glomerales</taxon>
        <taxon>Glomeraceae</taxon>
        <taxon>Glomus</taxon>
    </lineage>
</organism>
<evidence type="ECO:0000256" key="7">
    <source>
        <dbReference type="ARBA" id="ARBA00023125"/>
    </source>
</evidence>
<feature type="region of interest" description="Disordered" evidence="11">
    <location>
        <begin position="1032"/>
        <end position="1053"/>
    </location>
</feature>
<dbReference type="GO" id="GO:0005524">
    <property type="term" value="F:ATP binding"/>
    <property type="evidence" value="ECO:0007669"/>
    <property type="project" value="UniProtKB-KW"/>
</dbReference>
<feature type="compositionally biased region" description="Basic and acidic residues" evidence="11">
    <location>
        <begin position="215"/>
        <end position="237"/>
    </location>
</feature>
<keyword evidence="7" id="KW-0238">DNA-binding</keyword>
<dbReference type="InterPro" id="IPR000330">
    <property type="entry name" value="SNF2_N"/>
</dbReference>
<dbReference type="PROSITE" id="PS51194">
    <property type="entry name" value="HELICASE_CTER"/>
    <property type="match status" value="1"/>
</dbReference>
<dbReference type="InterPro" id="IPR022707">
    <property type="entry name" value="Mot1_central_dom"/>
</dbReference>
<feature type="domain" description="Helicase C-terminal" evidence="13">
    <location>
        <begin position="1651"/>
        <end position="1827"/>
    </location>
</feature>
<dbReference type="STRING" id="658196.A0A397S0W9"/>
<dbReference type="Pfam" id="PF00271">
    <property type="entry name" value="Helicase_C"/>
    <property type="match status" value="1"/>
</dbReference>
<dbReference type="SUPFAM" id="SSF52540">
    <property type="entry name" value="P-loop containing nucleoside triphosphate hydrolases"/>
    <property type="match status" value="2"/>
</dbReference>
<dbReference type="GO" id="GO:0004386">
    <property type="term" value="F:helicase activity"/>
    <property type="evidence" value="ECO:0007669"/>
    <property type="project" value="UniProtKB-KW"/>
</dbReference>
<evidence type="ECO:0000256" key="5">
    <source>
        <dbReference type="ARBA" id="ARBA00022806"/>
    </source>
</evidence>
<dbReference type="InterPro" id="IPR044972">
    <property type="entry name" value="Mot1"/>
</dbReference>
<gene>
    <name evidence="14" type="ORF">C1645_839259</name>
</gene>
<feature type="region of interest" description="Disordered" evidence="11">
    <location>
        <begin position="203"/>
        <end position="243"/>
    </location>
</feature>
<evidence type="ECO:0000259" key="13">
    <source>
        <dbReference type="PROSITE" id="PS51194"/>
    </source>
</evidence>
<dbReference type="Gene3D" id="3.40.50.10810">
    <property type="entry name" value="Tandem AAA-ATPase domain"/>
    <property type="match status" value="1"/>
</dbReference>
<dbReference type="Proteomes" id="UP000265703">
    <property type="component" value="Unassembled WGS sequence"/>
</dbReference>
<evidence type="ECO:0000256" key="11">
    <source>
        <dbReference type="SAM" id="MobiDB-lite"/>
    </source>
</evidence>
<evidence type="ECO:0000313" key="15">
    <source>
        <dbReference type="Proteomes" id="UP000265703"/>
    </source>
</evidence>
<dbReference type="SMART" id="SM00487">
    <property type="entry name" value="DEXDc"/>
    <property type="match status" value="1"/>
</dbReference>
<feature type="compositionally biased region" description="Polar residues" evidence="11">
    <location>
        <begin position="691"/>
        <end position="702"/>
    </location>
</feature>
<dbReference type="CDD" id="cd18793">
    <property type="entry name" value="SF2_C_SNF"/>
    <property type="match status" value="1"/>
</dbReference>
<dbReference type="InterPro" id="IPR038718">
    <property type="entry name" value="SNF2-like_sf"/>
</dbReference>
<keyword evidence="5" id="KW-0347">Helicase</keyword>
<dbReference type="InterPro" id="IPR044078">
    <property type="entry name" value="Mot1_ATP-bd"/>
</dbReference>
<dbReference type="PANTHER" id="PTHR36498">
    <property type="entry name" value="TATA-BINDING PROTEIN-ASSOCIATED FACTOR 172"/>
    <property type="match status" value="1"/>
</dbReference>
<evidence type="ECO:0000256" key="9">
    <source>
        <dbReference type="ARBA" id="ARBA00073046"/>
    </source>
</evidence>
<feature type="domain" description="Helicase ATP-binding" evidence="12">
    <location>
        <begin position="1317"/>
        <end position="1490"/>
    </location>
</feature>